<dbReference type="Gene3D" id="3.30.420.40">
    <property type="match status" value="3"/>
</dbReference>
<keyword evidence="2" id="KW-1185">Reference proteome</keyword>
<organism evidence="1 2">
    <name type="scientific">Dreissena polymorpha</name>
    <name type="common">Zebra mussel</name>
    <name type="synonym">Mytilus polymorpha</name>
    <dbReference type="NCBI Taxonomy" id="45954"/>
    <lineage>
        <taxon>Eukaryota</taxon>
        <taxon>Metazoa</taxon>
        <taxon>Spiralia</taxon>
        <taxon>Lophotrochozoa</taxon>
        <taxon>Mollusca</taxon>
        <taxon>Bivalvia</taxon>
        <taxon>Autobranchia</taxon>
        <taxon>Heteroconchia</taxon>
        <taxon>Euheterodonta</taxon>
        <taxon>Imparidentia</taxon>
        <taxon>Neoheterodontei</taxon>
        <taxon>Myida</taxon>
        <taxon>Dreissenoidea</taxon>
        <taxon>Dreissenidae</taxon>
        <taxon>Dreissena</taxon>
    </lineage>
</organism>
<reference evidence="1" key="1">
    <citation type="journal article" date="2019" name="bioRxiv">
        <title>The Genome of the Zebra Mussel, Dreissena polymorpha: A Resource for Invasive Species Research.</title>
        <authorList>
            <person name="McCartney M.A."/>
            <person name="Auch B."/>
            <person name="Kono T."/>
            <person name="Mallez S."/>
            <person name="Zhang Y."/>
            <person name="Obille A."/>
            <person name="Becker A."/>
            <person name="Abrahante J.E."/>
            <person name="Garbe J."/>
            <person name="Badalamenti J.P."/>
            <person name="Herman A."/>
            <person name="Mangelson H."/>
            <person name="Liachko I."/>
            <person name="Sullivan S."/>
            <person name="Sone E.D."/>
            <person name="Koren S."/>
            <person name="Silverstein K.A.T."/>
            <person name="Beckman K.B."/>
            <person name="Gohl D.M."/>
        </authorList>
    </citation>
    <scope>NUCLEOTIDE SEQUENCE</scope>
    <source>
        <strain evidence="1">Duluth1</strain>
        <tissue evidence="1">Whole animal</tissue>
    </source>
</reference>
<gene>
    <name evidence="1" type="ORF">DPMN_108421</name>
</gene>
<sequence length="576" mass="65967">MDTDWKDKLIVAAIDFGTCCTGFVISYMADYKKKKENVITHHWHSGGALSKEKTPTVLLLHKDLSFKSFGYDAEDDFADIATDPDENIKNWHYFRYFKMKLYDENKDSQIRPQSTVTDQIGREINAMHVFSASIKYLKDKIMETIGDKCHIKNESDVYFILTCPAIWSEKAKQFMRLAAEKAGIANDHLRIGLEPECAAIYLHNVTLPDLSASGNKIFYMKEGDAYMIVDMGGGTVDIAAHKINRHGRFEELMIPDGGPWGSICINYKFEQALAALSGGAAFETFRNVHFKDYTDLMRDFEFTKIAYNPERGTARLKIPTSFGDCHSLENNETLTESLEQVKHQLFEKVLLKNNMFRFHKESFEHLFNETIEHIIDKVSHSLEQCEKFKRTKIKAIFCVGGFSDCKLLRDRFKTVFGDRVIIPNDAITSIVKGAVIFGRDEQIIEYRISRFTYGLDWSVDFDSKVHDPKRKEVTESGVVCKDFFHTIAEKDKQIPTDYATIKIESFVKTSTQDRMEFPFYRTEKVPPPLYIDDPECSLMGSMIVGLDDTTGGLDRYVTLEVYFGASELRAEATDNK</sequence>
<dbReference type="AlphaFoldDB" id="A0A9D4QM08"/>
<dbReference type="PANTHER" id="PTHR14187:SF5">
    <property type="entry name" value="HEAT SHOCK 70 KDA PROTEIN 12A"/>
    <property type="match status" value="1"/>
</dbReference>
<dbReference type="OrthoDB" id="2963168at2759"/>
<reference evidence="1" key="2">
    <citation type="submission" date="2020-11" db="EMBL/GenBank/DDBJ databases">
        <authorList>
            <person name="McCartney M.A."/>
            <person name="Auch B."/>
            <person name="Kono T."/>
            <person name="Mallez S."/>
            <person name="Becker A."/>
            <person name="Gohl D.M."/>
            <person name="Silverstein K.A.T."/>
            <person name="Koren S."/>
            <person name="Bechman K.B."/>
            <person name="Herman A."/>
            <person name="Abrahante J.E."/>
            <person name="Garbe J."/>
        </authorList>
    </citation>
    <scope>NUCLEOTIDE SEQUENCE</scope>
    <source>
        <strain evidence="1">Duluth1</strain>
        <tissue evidence="1">Whole animal</tissue>
    </source>
</reference>
<dbReference type="Gene3D" id="3.90.640.10">
    <property type="entry name" value="Actin, Chain A, domain 4"/>
    <property type="match status" value="1"/>
</dbReference>
<evidence type="ECO:0000313" key="1">
    <source>
        <dbReference type="EMBL" id="KAH3835082.1"/>
    </source>
</evidence>
<proteinExistence type="predicted"/>
<evidence type="ECO:0000313" key="2">
    <source>
        <dbReference type="Proteomes" id="UP000828390"/>
    </source>
</evidence>
<accession>A0A9D4QM08</accession>
<dbReference type="SUPFAM" id="SSF53067">
    <property type="entry name" value="Actin-like ATPase domain"/>
    <property type="match status" value="2"/>
</dbReference>
<comment type="caution">
    <text evidence="1">The sequence shown here is derived from an EMBL/GenBank/DDBJ whole genome shotgun (WGS) entry which is preliminary data.</text>
</comment>
<dbReference type="PANTHER" id="PTHR14187">
    <property type="entry name" value="ALPHA KINASE/ELONGATION FACTOR 2 KINASE"/>
    <property type="match status" value="1"/>
</dbReference>
<dbReference type="Proteomes" id="UP000828390">
    <property type="component" value="Unassembled WGS sequence"/>
</dbReference>
<name>A0A9D4QM08_DREPO</name>
<dbReference type="CDD" id="cd10229">
    <property type="entry name" value="ASKHA_NBD_HSP70_HSPA12"/>
    <property type="match status" value="1"/>
</dbReference>
<dbReference type="EMBL" id="JAIWYP010000004">
    <property type="protein sequence ID" value="KAH3835082.1"/>
    <property type="molecule type" value="Genomic_DNA"/>
</dbReference>
<dbReference type="InterPro" id="IPR043129">
    <property type="entry name" value="ATPase_NBD"/>
</dbReference>
<protein>
    <submittedName>
        <fullName evidence="1">Uncharacterized protein</fullName>
    </submittedName>
</protein>